<feature type="transmembrane region" description="Helical" evidence="11">
    <location>
        <begin position="292"/>
        <end position="314"/>
    </location>
</feature>
<dbReference type="eggNOG" id="KOG1239">
    <property type="taxonomic scope" value="Eukaryota"/>
</dbReference>
<evidence type="ECO:0000256" key="10">
    <source>
        <dbReference type="SAM" id="MobiDB-lite"/>
    </source>
</evidence>
<dbReference type="CDD" id="cd20069">
    <property type="entry name" value="5TM_Oxa1-like"/>
    <property type="match status" value="1"/>
</dbReference>
<feature type="transmembrane region" description="Helical" evidence="11">
    <location>
        <begin position="221"/>
        <end position="244"/>
    </location>
</feature>
<evidence type="ECO:0000256" key="2">
    <source>
        <dbReference type="ARBA" id="ARBA00009877"/>
    </source>
</evidence>
<keyword evidence="4" id="KW-0999">Mitochondrion inner membrane</keyword>
<dbReference type="GeneID" id="19396497"/>
<evidence type="ECO:0000256" key="11">
    <source>
        <dbReference type="SAM" id="Phobius"/>
    </source>
</evidence>
<dbReference type="RefSeq" id="XP_008028626.1">
    <property type="nucleotide sequence ID" value="XM_008030435.1"/>
</dbReference>
<evidence type="ECO:0000259" key="12">
    <source>
        <dbReference type="Pfam" id="PF02096"/>
    </source>
</evidence>
<dbReference type="EMBL" id="KB908814">
    <property type="protein sequence ID" value="EOA84285.1"/>
    <property type="molecule type" value="Genomic_DNA"/>
</dbReference>
<keyword evidence="14" id="KW-1185">Reference proteome</keyword>
<dbReference type="PANTHER" id="PTHR12428">
    <property type="entry name" value="OXA1"/>
    <property type="match status" value="1"/>
</dbReference>
<evidence type="ECO:0000256" key="8">
    <source>
        <dbReference type="ARBA" id="ARBA00023136"/>
    </source>
</evidence>
<evidence type="ECO:0000256" key="1">
    <source>
        <dbReference type="ARBA" id="ARBA00004448"/>
    </source>
</evidence>
<name>R0IGB4_EXST2</name>
<feature type="compositionally biased region" description="Basic and acidic residues" evidence="10">
    <location>
        <begin position="559"/>
        <end position="585"/>
    </location>
</feature>
<dbReference type="HOGENOM" id="CLU_033266_0_0_1"/>
<accession>R0IGB4</accession>
<evidence type="ECO:0000256" key="9">
    <source>
        <dbReference type="RuleBase" id="RU003945"/>
    </source>
</evidence>
<dbReference type="InterPro" id="IPR028055">
    <property type="entry name" value="YidC/Oxa/ALB_C"/>
</dbReference>
<dbReference type="PANTHER" id="PTHR12428:SF66">
    <property type="entry name" value="MITOCHONDRIAL INNER MEMBRANE PROTEIN OXA1L"/>
    <property type="match status" value="1"/>
</dbReference>
<feature type="transmembrane region" description="Helical" evidence="11">
    <location>
        <begin position="344"/>
        <end position="360"/>
    </location>
</feature>
<evidence type="ECO:0000256" key="3">
    <source>
        <dbReference type="ARBA" id="ARBA00022692"/>
    </source>
</evidence>
<gene>
    <name evidence="13" type="ORF">SETTUDRAFT_139214</name>
</gene>
<comment type="similarity">
    <text evidence="2 9">Belongs to the OXA1/ALB3/YidC family.</text>
</comment>
<feature type="domain" description="Membrane insertase YidC/Oxa/ALB C-terminal" evidence="12">
    <location>
        <begin position="223"/>
        <end position="417"/>
    </location>
</feature>
<dbReference type="InterPro" id="IPR001708">
    <property type="entry name" value="YidC/ALB3/OXA1/COX18"/>
</dbReference>
<keyword evidence="8 11" id="KW-0472">Membrane</keyword>
<dbReference type="Proteomes" id="UP000016935">
    <property type="component" value="Unassembled WGS sequence"/>
</dbReference>
<evidence type="ECO:0000256" key="6">
    <source>
        <dbReference type="ARBA" id="ARBA00022989"/>
    </source>
</evidence>
<sequence length="585" mass="64100">MLPSRGLRPAQIAPLASRQSAALRSTAARKFSSLPRTAGLAASSCRTSPVQAAQWRAGAARSHNAVLGASSVRYASWYAPWSWGSSSKAADATSALPSNQVPIAEFSHRPASEFAQHAEPAVTTATPEIAPATIDKAAAVDGASVPADAAAETASTMGEAKTLDELFGSEPVKDTLPIAEIDPTRLIDHAGQLKELGLDYGWGMTSLFENCIETIYLQSGWGWAGSIMAAGVVVRCATFFLQALSSDKMAAMSALAPITKPLQEKMEAAIARGDKQQVDLYRMQQAEVMRPYVGGIASMGGFMVMQGWIGFSAFRFLRAMGELPVPGMEHDGFLWFTDLTTRDPYFILPVATSAIMYTVFKTGGETGVQNDVGQMAQRQKLFTGLAIFLGAVTAFQAAALQLYFLMSGVLGGFTGWLLRQNGFRRMIGIRIIPSKQSNELYTKVTKGQLKLSDIKGPDGKIRYQPPTPIRKAPGAHRHISGINIKPGVSIPAHLQREAPKIDRSRPDRDVDFDEGAAGKPLMDKLDYYRRNYRLSYMWRRGTDSMEQWARKMGYAGKKVTPEEAKRKRKAEDYEIERRRRFENRQ</sequence>
<comment type="subcellular location">
    <subcellularLocation>
        <location evidence="9">Membrane</location>
        <topology evidence="9">Multi-pass membrane protein</topology>
    </subcellularLocation>
    <subcellularLocation>
        <location evidence="1">Mitochondrion inner membrane</location>
        <topology evidence="1">Multi-pass membrane protein</topology>
    </subcellularLocation>
</comment>
<feature type="region of interest" description="Disordered" evidence="10">
    <location>
        <begin position="455"/>
        <end position="474"/>
    </location>
</feature>
<keyword evidence="5" id="KW-0809">Transit peptide</keyword>
<dbReference type="GO" id="GO:0032977">
    <property type="term" value="F:membrane insertase activity"/>
    <property type="evidence" value="ECO:0007669"/>
    <property type="project" value="InterPro"/>
</dbReference>
<dbReference type="OrthoDB" id="2148490at2759"/>
<proteinExistence type="inferred from homology"/>
<dbReference type="GO" id="GO:0005743">
    <property type="term" value="C:mitochondrial inner membrane"/>
    <property type="evidence" value="ECO:0007669"/>
    <property type="project" value="UniProtKB-SubCell"/>
</dbReference>
<organism evidence="13 14">
    <name type="scientific">Exserohilum turcicum (strain 28A)</name>
    <name type="common">Northern leaf blight fungus</name>
    <name type="synonym">Setosphaeria turcica</name>
    <dbReference type="NCBI Taxonomy" id="671987"/>
    <lineage>
        <taxon>Eukaryota</taxon>
        <taxon>Fungi</taxon>
        <taxon>Dikarya</taxon>
        <taxon>Ascomycota</taxon>
        <taxon>Pezizomycotina</taxon>
        <taxon>Dothideomycetes</taxon>
        <taxon>Pleosporomycetidae</taxon>
        <taxon>Pleosporales</taxon>
        <taxon>Pleosporineae</taxon>
        <taxon>Pleosporaceae</taxon>
        <taxon>Exserohilum</taxon>
    </lineage>
</organism>
<reference evidence="13 14" key="2">
    <citation type="journal article" date="2013" name="PLoS Genet.">
        <title>Comparative genome structure, secondary metabolite, and effector coding capacity across Cochliobolus pathogens.</title>
        <authorList>
            <person name="Condon B.J."/>
            <person name="Leng Y."/>
            <person name="Wu D."/>
            <person name="Bushley K.E."/>
            <person name="Ohm R.A."/>
            <person name="Otillar R."/>
            <person name="Martin J."/>
            <person name="Schackwitz W."/>
            <person name="Grimwood J."/>
            <person name="MohdZainudin N."/>
            <person name="Xue C."/>
            <person name="Wang R."/>
            <person name="Manning V.A."/>
            <person name="Dhillon B."/>
            <person name="Tu Z.J."/>
            <person name="Steffenson B.J."/>
            <person name="Salamov A."/>
            <person name="Sun H."/>
            <person name="Lowry S."/>
            <person name="LaButti K."/>
            <person name="Han J."/>
            <person name="Copeland A."/>
            <person name="Lindquist E."/>
            <person name="Barry K."/>
            <person name="Schmutz J."/>
            <person name="Baker S.E."/>
            <person name="Ciuffetti L.M."/>
            <person name="Grigoriev I.V."/>
            <person name="Zhong S."/>
            <person name="Turgeon B.G."/>
        </authorList>
    </citation>
    <scope>NUCLEOTIDE SEQUENCE [LARGE SCALE GENOMIC DNA]</scope>
    <source>
        <strain evidence="14">28A</strain>
    </source>
</reference>
<keyword evidence="7" id="KW-0496">Mitochondrion</keyword>
<evidence type="ECO:0000256" key="5">
    <source>
        <dbReference type="ARBA" id="ARBA00022946"/>
    </source>
</evidence>
<keyword evidence="3 9" id="KW-0812">Transmembrane</keyword>
<evidence type="ECO:0000313" key="13">
    <source>
        <dbReference type="EMBL" id="EOA84285.1"/>
    </source>
</evidence>
<evidence type="ECO:0000256" key="7">
    <source>
        <dbReference type="ARBA" id="ARBA00023128"/>
    </source>
</evidence>
<evidence type="ECO:0000313" key="14">
    <source>
        <dbReference type="Proteomes" id="UP000016935"/>
    </source>
</evidence>
<dbReference type="STRING" id="671987.R0IGB4"/>
<feature type="region of interest" description="Disordered" evidence="10">
    <location>
        <begin position="554"/>
        <end position="585"/>
    </location>
</feature>
<keyword evidence="6 11" id="KW-1133">Transmembrane helix</keyword>
<dbReference type="Pfam" id="PF02096">
    <property type="entry name" value="60KD_IMP"/>
    <property type="match status" value="1"/>
</dbReference>
<feature type="transmembrane region" description="Helical" evidence="11">
    <location>
        <begin position="381"/>
        <end position="397"/>
    </location>
</feature>
<reference evidence="13 14" key="1">
    <citation type="journal article" date="2012" name="PLoS Pathog.">
        <title>Diverse lifestyles and strategies of plant pathogenesis encoded in the genomes of eighteen Dothideomycetes fungi.</title>
        <authorList>
            <person name="Ohm R.A."/>
            <person name="Feau N."/>
            <person name="Henrissat B."/>
            <person name="Schoch C.L."/>
            <person name="Horwitz B.A."/>
            <person name="Barry K.W."/>
            <person name="Condon B.J."/>
            <person name="Copeland A.C."/>
            <person name="Dhillon B."/>
            <person name="Glaser F."/>
            <person name="Hesse C.N."/>
            <person name="Kosti I."/>
            <person name="LaButti K."/>
            <person name="Lindquist E.A."/>
            <person name="Lucas S."/>
            <person name="Salamov A.A."/>
            <person name="Bradshaw R.E."/>
            <person name="Ciuffetti L."/>
            <person name="Hamelin R.C."/>
            <person name="Kema G.H.J."/>
            <person name="Lawrence C."/>
            <person name="Scott J.A."/>
            <person name="Spatafora J.W."/>
            <person name="Turgeon B.G."/>
            <person name="de Wit P.J.G.M."/>
            <person name="Zhong S."/>
            <person name="Goodwin S.B."/>
            <person name="Grigoriev I.V."/>
        </authorList>
    </citation>
    <scope>NUCLEOTIDE SEQUENCE [LARGE SCALE GENOMIC DNA]</scope>
    <source>
        <strain evidence="14">28A</strain>
    </source>
</reference>
<dbReference type="AlphaFoldDB" id="R0IGB4"/>
<dbReference type="GO" id="GO:0032979">
    <property type="term" value="P:protein insertion into mitochondrial inner membrane from matrix"/>
    <property type="evidence" value="ECO:0007669"/>
    <property type="project" value="TreeGrafter"/>
</dbReference>
<protein>
    <recommendedName>
        <fullName evidence="12">Membrane insertase YidC/Oxa/ALB C-terminal domain-containing protein</fullName>
    </recommendedName>
</protein>
<evidence type="ECO:0000256" key="4">
    <source>
        <dbReference type="ARBA" id="ARBA00022792"/>
    </source>
</evidence>